<protein>
    <submittedName>
        <fullName evidence="1">Uncharacterized protein</fullName>
    </submittedName>
</protein>
<dbReference type="EMBL" id="CM039426">
    <property type="protein sequence ID" value="KAI4356645.1"/>
    <property type="molecule type" value="Genomic_DNA"/>
</dbReference>
<name>A0ACB9QD12_BAUVA</name>
<organism evidence="1 2">
    <name type="scientific">Bauhinia variegata</name>
    <name type="common">Purple orchid tree</name>
    <name type="synonym">Phanera variegata</name>
    <dbReference type="NCBI Taxonomy" id="167791"/>
    <lineage>
        <taxon>Eukaryota</taxon>
        <taxon>Viridiplantae</taxon>
        <taxon>Streptophyta</taxon>
        <taxon>Embryophyta</taxon>
        <taxon>Tracheophyta</taxon>
        <taxon>Spermatophyta</taxon>
        <taxon>Magnoliopsida</taxon>
        <taxon>eudicotyledons</taxon>
        <taxon>Gunneridae</taxon>
        <taxon>Pentapetalae</taxon>
        <taxon>rosids</taxon>
        <taxon>fabids</taxon>
        <taxon>Fabales</taxon>
        <taxon>Fabaceae</taxon>
        <taxon>Cercidoideae</taxon>
        <taxon>Cercideae</taxon>
        <taxon>Bauhiniinae</taxon>
        <taxon>Bauhinia</taxon>
    </lineage>
</organism>
<sequence length="314" mass="36326">MTDADKALINSMLGHGLKASTTMDFTTGLAGGLDKVGFTRKDLYNYAEKQRKMKVSEGDAHSALNYLQGKADSDPKFFVRHTIDDEGCLENLFWCDGHSQFDYKCFGEVIAFDATYKINKYNKPFVMFTGNNIIFASALLVDESKETYIWVLEKLMEVMQDKKPYAVVTDGDKAMRKAIEVVFPDACHCLCTWHLAKNATSNIHSDKFTQEMSRCIYANVDIETFEAEWKSLIEQFSLSNNKWVEKMYKKHHMWANAYLRKKFFAGIQTTSRCESTNSFFKKYLKSHYNLLEFVQHFERGMKITRYKEGLSHTL</sequence>
<evidence type="ECO:0000313" key="2">
    <source>
        <dbReference type="Proteomes" id="UP000828941"/>
    </source>
</evidence>
<reference evidence="1 2" key="1">
    <citation type="journal article" date="2022" name="DNA Res.">
        <title>Chromosomal-level genome assembly of the orchid tree Bauhinia variegata (Leguminosae; Cercidoideae) supports the allotetraploid origin hypothesis of Bauhinia.</title>
        <authorList>
            <person name="Zhong Y."/>
            <person name="Chen Y."/>
            <person name="Zheng D."/>
            <person name="Pang J."/>
            <person name="Liu Y."/>
            <person name="Luo S."/>
            <person name="Meng S."/>
            <person name="Qian L."/>
            <person name="Wei D."/>
            <person name="Dai S."/>
            <person name="Zhou R."/>
        </authorList>
    </citation>
    <scope>NUCLEOTIDE SEQUENCE [LARGE SCALE GENOMIC DNA]</scope>
    <source>
        <strain evidence="1">BV-YZ2020</strain>
    </source>
</reference>
<keyword evidence="2" id="KW-1185">Reference proteome</keyword>
<comment type="caution">
    <text evidence="1">The sequence shown here is derived from an EMBL/GenBank/DDBJ whole genome shotgun (WGS) entry which is preliminary data.</text>
</comment>
<proteinExistence type="predicted"/>
<evidence type="ECO:0000313" key="1">
    <source>
        <dbReference type="EMBL" id="KAI4356645.1"/>
    </source>
</evidence>
<gene>
    <name evidence="1" type="ORF">L6164_000651</name>
</gene>
<accession>A0ACB9QD12</accession>
<dbReference type="Proteomes" id="UP000828941">
    <property type="component" value="Chromosome 1"/>
</dbReference>